<dbReference type="InterPro" id="IPR036291">
    <property type="entry name" value="NAD(P)-bd_dom_sf"/>
</dbReference>
<reference evidence="2 3" key="1">
    <citation type="submission" date="2019-01" db="EMBL/GenBank/DDBJ databases">
        <title>Ktedonosporobacter rubrisoli SCAWS-G2.</title>
        <authorList>
            <person name="Huang Y."/>
            <person name="Yan B."/>
        </authorList>
    </citation>
    <scope>NUCLEOTIDE SEQUENCE [LARGE SCALE GENOMIC DNA]</scope>
    <source>
        <strain evidence="2 3">SCAWS-G2</strain>
    </source>
</reference>
<name>A0A4P6JJD0_KTERU</name>
<dbReference type="OrthoDB" id="9808276at2"/>
<sequence length="317" mass="34398">MNILVAGASGAIGVPLVRALLAHGYTVTGLTRTPEKRQLLSDLGAESLLADALKREELLQAVKGRHFDAVIHMLTALPRGGPMRHSDMDATNTIRNLGTGNLLAAARSVEARRFLAESMILGYGYGDWGEQILSEEQPFGPPGSTKALERHVAGLRTLEEQVFAATKAGWLEGIALRYGAFYGRELAGQMVGLLRHKLPFLPNGGHSVLSWIALEDAASAMIAALERGRAGQAYNIVDDEPVRLLDFFTCMAHIFAAPEPRTLPGWLLRLAAPYGYIFLGGTTMRVSNAKAKQELAWAPALPTYREGLKWAAQGWDE</sequence>
<gene>
    <name evidence="2" type="ORF">EPA93_04080</name>
</gene>
<dbReference type="EMBL" id="CP035758">
    <property type="protein sequence ID" value="QBD75215.1"/>
    <property type="molecule type" value="Genomic_DNA"/>
</dbReference>
<dbReference type="KEGG" id="kbs:EPA93_04080"/>
<dbReference type="RefSeq" id="WP_129885814.1">
    <property type="nucleotide sequence ID" value="NZ_CP035758.1"/>
</dbReference>
<organism evidence="2 3">
    <name type="scientific">Ktedonosporobacter rubrisoli</name>
    <dbReference type="NCBI Taxonomy" id="2509675"/>
    <lineage>
        <taxon>Bacteria</taxon>
        <taxon>Bacillati</taxon>
        <taxon>Chloroflexota</taxon>
        <taxon>Ktedonobacteria</taxon>
        <taxon>Ktedonobacterales</taxon>
        <taxon>Ktedonosporobacteraceae</taxon>
        <taxon>Ktedonosporobacter</taxon>
    </lineage>
</organism>
<dbReference type="InterPro" id="IPR001509">
    <property type="entry name" value="Epimerase_deHydtase"/>
</dbReference>
<dbReference type="Gene3D" id="3.40.50.720">
    <property type="entry name" value="NAD(P)-binding Rossmann-like Domain"/>
    <property type="match status" value="1"/>
</dbReference>
<evidence type="ECO:0000313" key="2">
    <source>
        <dbReference type="EMBL" id="QBD75215.1"/>
    </source>
</evidence>
<dbReference type="InterPro" id="IPR051783">
    <property type="entry name" value="NAD(P)-dependent_oxidoreduct"/>
</dbReference>
<feature type="domain" description="NAD-dependent epimerase/dehydratase" evidence="1">
    <location>
        <begin position="3"/>
        <end position="236"/>
    </location>
</feature>
<protein>
    <submittedName>
        <fullName evidence="2">NAD(P)-dependent oxidoreductase</fullName>
    </submittedName>
</protein>
<dbReference type="GO" id="GO:0005737">
    <property type="term" value="C:cytoplasm"/>
    <property type="evidence" value="ECO:0007669"/>
    <property type="project" value="TreeGrafter"/>
</dbReference>
<accession>A0A4P6JJD0</accession>
<dbReference type="Pfam" id="PF01370">
    <property type="entry name" value="Epimerase"/>
    <property type="match status" value="1"/>
</dbReference>
<dbReference type="Proteomes" id="UP000290365">
    <property type="component" value="Chromosome"/>
</dbReference>
<dbReference type="PANTHER" id="PTHR48079:SF6">
    <property type="entry name" value="NAD(P)-BINDING DOMAIN-CONTAINING PROTEIN-RELATED"/>
    <property type="match status" value="1"/>
</dbReference>
<proteinExistence type="predicted"/>
<dbReference type="PANTHER" id="PTHR48079">
    <property type="entry name" value="PROTEIN YEEZ"/>
    <property type="match status" value="1"/>
</dbReference>
<dbReference type="SUPFAM" id="SSF51735">
    <property type="entry name" value="NAD(P)-binding Rossmann-fold domains"/>
    <property type="match status" value="1"/>
</dbReference>
<dbReference type="GO" id="GO:0004029">
    <property type="term" value="F:aldehyde dehydrogenase (NAD+) activity"/>
    <property type="evidence" value="ECO:0007669"/>
    <property type="project" value="TreeGrafter"/>
</dbReference>
<evidence type="ECO:0000313" key="3">
    <source>
        <dbReference type="Proteomes" id="UP000290365"/>
    </source>
</evidence>
<dbReference type="AlphaFoldDB" id="A0A4P6JJD0"/>
<evidence type="ECO:0000259" key="1">
    <source>
        <dbReference type="Pfam" id="PF01370"/>
    </source>
</evidence>
<keyword evidence="3" id="KW-1185">Reference proteome</keyword>